<evidence type="ECO:0000256" key="5">
    <source>
        <dbReference type="SAM" id="Phobius"/>
    </source>
</evidence>
<evidence type="ECO:0000313" key="7">
    <source>
        <dbReference type="Proteomes" id="UP000638263"/>
    </source>
</evidence>
<feature type="transmembrane region" description="Helical" evidence="5">
    <location>
        <begin position="125"/>
        <end position="144"/>
    </location>
</feature>
<dbReference type="RefSeq" id="WP_062995755.1">
    <property type="nucleotide sequence ID" value="NZ_BMMH01000001.1"/>
</dbReference>
<accession>A0A917R6U6</accession>
<dbReference type="PANTHER" id="PTHR36974:SF1">
    <property type="entry name" value="DOXX FAMILY MEMBRANE PROTEIN"/>
    <property type="match status" value="1"/>
</dbReference>
<dbReference type="Pfam" id="PF07681">
    <property type="entry name" value="DoxX"/>
    <property type="match status" value="1"/>
</dbReference>
<dbReference type="PANTHER" id="PTHR36974">
    <property type="entry name" value="MEMBRANE PROTEIN-RELATED"/>
    <property type="match status" value="1"/>
</dbReference>
<dbReference type="InterPro" id="IPR032808">
    <property type="entry name" value="DoxX"/>
</dbReference>
<feature type="transmembrane region" description="Helical" evidence="5">
    <location>
        <begin position="70"/>
        <end position="88"/>
    </location>
</feature>
<dbReference type="AlphaFoldDB" id="A0A917R6U6"/>
<evidence type="ECO:0000256" key="2">
    <source>
        <dbReference type="ARBA" id="ARBA00022692"/>
    </source>
</evidence>
<evidence type="ECO:0000256" key="1">
    <source>
        <dbReference type="ARBA" id="ARBA00004141"/>
    </source>
</evidence>
<gene>
    <name evidence="6" type="ORF">GCM10011588_04750</name>
</gene>
<dbReference type="Proteomes" id="UP000638263">
    <property type="component" value="Unassembled WGS sequence"/>
</dbReference>
<name>A0A917R6U6_9NOCA</name>
<evidence type="ECO:0000313" key="6">
    <source>
        <dbReference type="EMBL" id="GGK93253.1"/>
    </source>
</evidence>
<dbReference type="EMBL" id="BMMH01000001">
    <property type="protein sequence ID" value="GGK93253.1"/>
    <property type="molecule type" value="Genomic_DNA"/>
</dbReference>
<feature type="transmembrane region" description="Helical" evidence="5">
    <location>
        <begin position="28"/>
        <end position="49"/>
    </location>
</feature>
<reference evidence="6" key="2">
    <citation type="submission" date="2020-09" db="EMBL/GenBank/DDBJ databases">
        <authorList>
            <person name="Sun Q."/>
            <person name="Zhou Y."/>
        </authorList>
    </citation>
    <scope>NUCLEOTIDE SEQUENCE</scope>
    <source>
        <strain evidence="6">CGMCC 4.3508</strain>
    </source>
</reference>
<keyword evidence="7" id="KW-1185">Reference proteome</keyword>
<keyword evidence="4 5" id="KW-0472">Membrane</keyword>
<protein>
    <recommendedName>
        <fullName evidence="8">DoxX family protein</fullName>
    </recommendedName>
</protein>
<reference evidence="6" key="1">
    <citation type="journal article" date="2014" name="Int. J. Syst. Evol. Microbiol.">
        <title>Complete genome sequence of Corynebacterium casei LMG S-19264T (=DSM 44701T), isolated from a smear-ripened cheese.</title>
        <authorList>
            <consortium name="US DOE Joint Genome Institute (JGI-PGF)"/>
            <person name="Walter F."/>
            <person name="Albersmeier A."/>
            <person name="Kalinowski J."/>
            <person name="Ruckert C."/>
        </authorList>
    </citation>
    <scope>NUCLEOTIDE SEQUENCE</scope>
    <source>
        <strain evidence="6">CGMCC 4.3508</strain>
    </source>
</reference>
<evidence type="ECO:0000256" key="4">
    <source>
        <dbReference type="ARBA" id="ARBA00023136"/>
    </source>
</evidence>
<organism evidence="6 7">
    <name type="scientific">Nocardia jinanensis</name>
    <dbReference type="NCBI Taxonomy" id="382504"/>
    <lineage>
        <taxon>Bacteria</taxon>
        <taxon>Bacillati</taxon>
        <taxon>Actinomycetota</taxon>
        <taxon>Actinomycetes</taxon>
        <taxon>Mycobacteriales</taxon>
        <taxon>Nocardiaceae</taxon>
        <taxon>Nocardia</taxon>
    </lineage>
</organism>
<comment type="caution">
    <text evidence="6">The sequence shown here is derived from an EMBL/GenBank/DDBJ whole genome shotgun (WGS) entry which is preliminary data.</text>
</comment>
<proteinExistence type="predicted"/>
<evidence type="ECO:0000256" key="3">
    <source>
        <dbReference type="ARBA" id="ARBA00022989"/>
    </source>
</evidence>
<comment type="subcellular location">
    <subcellularLocation>
        <location evidence="1">Membrane</location>
        <topology evidence="1">Multi-pass membrane protein</topology>
    </subcellularLocation>
</comment>
<dbReference type="GO" id="GO:0016020">
    <property type="term" value="C:membrane"/>
    <property type="evidence" value="ECO:0007669"/>
    <property type="project" value="UniProtKB-SubCell"/>
</dbReference>
<keyword evidence="3 5" id="KW-1133">Transmembrane helix</keyword>
<evidence type="ECO:0008006" key="8">
    <source>
        <dbReference type="Google" id="ProtNLM"/>
    </source>
</evidence>
<keyword evidence="2 5" id="KW-0812">Transmembrane</keyword>
<sequence>MAPLITLVVVTGLARLLGWAFGPEWLDSWPHATALGLAVMFLLTASAHFQQPRRGGLIAMVPPRLPNAPALVTLTGVLELAGAIGLLIPVTSRFAAVALLVLLIVMFPANIRAARADLGIKTMPLPLRTLVQVFFVGACAMVVIG</sequence>
<feature type="transmembrane region" description="Helical" evidence="5">
    <location>
        <begin position="94"/>
        <end position="113"/>
    </location>
</feature>